<evidence type="ECO:0000256" key="7">
    <source>
        <dbReference type="ARBA" id="ARBA00022989"/>
    </source>
</evidence>
<dbReference type="NCBIfam" id="NF003465">
    <property type="entry name" value="PRK05089.1"/>
    <property type="match status" value="1"/>
</dbReference>
<feature type="transmembrane region" description="Helical" evidence="10">
    <location>
        <begin position="14"/>
        <end position="37"/>
    </location>
</feature>
<dbReference type="InterPro" id="IPR023471">
    <property type="entry name" value="CtaG/Cox11_dom_sf"/>
</dbReference>
<evidence type="ECO:0000256" key="5">
    <source>
        <dbReference type="ARBA" id="ARBA00022692"/>
    </source>
</evidence>
<comment type="subcellular location">
    <subcellularLocation>
        <location evidence="2">Cell inner membrane</location>
        <topology evidence="2">Single-pass type II membrane protein</topology>
        <orientation evidence="2">Periplasmic side</orientation>
    </subcellularLocation>
</comment>
<dbReference type="SUPFAM" id="SSF110111">
    <property type="entry name" value="Ctag/Cox11"/>
    <property type="match status" value="1"/>
</dbReference>
<dbReference type="AlphaFoldDB" id="A0A5N0T9X0"/>
<dbReference type="PANTHER" id="PTHR21320">
    <property type="entry name" value="CYTOCHROME C OXIDASE ASSEMBLY PROTEIN COX11-RELATED"/>
    <property type="match status" value="1"/>
</dbReference>
<organism evidence="11 12">
    <name type="scientific">Marinihelvus fidelis</name>
    <dbReference type="NCBI Taxonomy" id="2613842"/>
    <lineage>
        <taxon>Bacteria</taxon>
        <taxon>Pseudomonadati</taxon>
        <taxon>Pseudomonadota</taxon>
        <taxon>Gammaproteobacteria</taxon>
        <taxon>Chromatiales</taxon>
        <taxon>Wenzhouxiangellaceae</taxon>
        <taxon>Marinihelvus</taxon>
    </lineage>
</organism>
<keyword evidence="8" id="KW-0186">Copper</keyword>
<dbReference type="Pfam" id="PF04442">
    <property type="entry name" value="CtaG_Cox11"/>
    <property type="match status" value="1"/>
</dbReference>
<evidence type="ECO:0000256" key="1">
    <source>
        <dbReference type="ARBA" id="ARBA00004007"/>
    </source>
</evidence>
<evidence type="ECO:0000256" key="9">
    <source>
        <dbReference type="ARBA" id="ARBA00023136"/>
    </source>
</evidence>
<dbReference type="GO" id="GO:0005886">
    <property type="term" value="C:plasma membrane"/>
    <property type="evidence" value="ECO:0007669"/>
    <property type="project" value="UniProtKB-SubCell"/>
</dbReference>
<evidence type="ECO:0000256" key="4">
    <source>
        <dbReference type="ARBA" id="ARBA00015384"/>
    </source>
</evidence>
<dbReference type="Gene3D" id="2.60.370.10">
    <property type="entry name" value="Ctag/Cox11"/>
    <property type="match status" value="1"/>
</dbReference>
<dbReference type="EMBL" id="VYXP01000004">
    <property type="protein sequence ID" value="KAA9131843.1"/>
    <property type="molecule type" value="Genomic_DNA"/>
</dbReference>
<comment type="similarity">
    <text evidence="3">Belongs to the COX11/CtaG family.</text>
</comment>
<keyword evidence="6" id="KW-0735">Signal-anchor</keyword>
<name>A0A5N0T9X0_9GAMM</name>
<reference evidence="11 12" key="1">
    <citation type="submission" date="2019-09" db="EMBL/GenBank/DDBJ databases">
        <title>Wenzhouxiangella sp. Genome sequencing and assembly.</title>
        <authorList>
            <person name="Zhang R."/>
        </authorList>
    </citation>
    <scope>NUCLEOTIDE SEQUENCE [LARGE SCALE GENOMIC DNA]</scope>
    <source>
        <strain evidence="11 12">W260</strain>
    </source>
</reference>
<evidence type="ECO:0000256" key="10">
    <source>
        <dbReference type="SAM" id="Phobius"/>
    </source>
</evidence>
<keyword evidence="9 10" id="KW-0472">Membrane</keyword>
<dbReference type="PIRSF" id="PIRSF005413">
    <property type="entry name" value="COX11"/>
    <property type="match status" value="1"/>
</dbReference>
<sequence length="187" mass="20788">MSEQSSKRGGNRRLVGRLLVVAVAMFCFGVFAMPPLYDTFCEITGLGQAGIKTTGEVEANAAPRQVKVRFDANTNSKLDWEFRPVQSSMMVTTGEATTALYFAGNPSERDSAGMATFNVSPPRAARYFIKTECFCFTRQELAAGEEREMPVYFFLQPDLPEDIEELTLSYTFFRNEGDENDVAQSAP</sequence>
<evidence type="ECO:0000256" key="2">
    <source>
        <dbReference type="ARBA" id="ARBA00004382"/>
    </source>
</evidence>
<accession>A0A5N0T9X0</accession>
<evidence type="ECO:0000256" key="8">
    <source>
        <dbReference type="ARBA" id="ARBA00023008"/>
    </source>
</evidence>
<evidence type="ECO:0000313" key="12">
    <source>
        <dbReference type="Proteomes" id="UP000325372"/>
    </source>
</evidence>
<keyword evidence="7 10" id="KW-1133">Transmembrane helix</keyword>
<evidence type="ECO:0000256" key="6">
    <source>
        <dbReference type="ARBA" id="ARBA00022968"/>
    </source>
</evidence>
<dbReference type="InterPro" id="IPR007533">
    <property type="entry name" value="Cyt_c_oxidase_assmbl_CtaG"/>
</dbReference>
<dbReference type="Proteomes" id="UP000325372">
    <property type="component" value="Unassembled WGS sequence"/>
</dbReference>
<proteinExistence type="inferred from homology"/>
<evidence type="ECO:0000256" key="3">
    <source>
        <dbReference type="ARBA" id="ARBA00009620"/>
    </source>
</evidence>
<dbReference type="GO" id="GO:0005507">
    <property type="term" value="F:copper ion binding"/>
    <property type="evidence" value="ECO:0007669"/>
    <property type="project" value="InterPro"/>
</dbReference>
<dbReference type="PANTHER" id="PTHR21320:SF3">
    <property type="entry name" value="CYTOCHROME C OXIDASE ASSEMBLY PROTEIN COX11, MITOCHONDRIAL-RELATED"/>
    <property type="match status" value="1"/>
</dbReference>
<gene>
    <name evidence="11" type="ORF">F3N42_06595</name>
</gene>
<dbReference type="RefSeq" id="WP_150863633.1">
    <property type="nucleotide sequence ID" value="NZ_VYXP01000004.1"/>
</dbReference>
<comment type="function">
    <text evidence="1">Exerts its effect at some terminal stage of cytochrome c oxidase synthesis, probably by being involved in the insertion of the copper B into subunit I.</text>
</comment>
<keyword evidence="5 10" id="KW-0812">Transmembrane</keyword>
<comment type="caution">
    <text evidence="11">The sequence shown here is derived from an EMBL/GenBank/DDBJ whole genome shotgun (WGS) entry which is preliminary data.</text>
</comment>
<protein>
    <recommendedName>
        <fullName evidence="4">Cytochrome c oxidase assembly protein CtaG</fullName>
    </recommendedName>
</protein>
<keyword evidence="12" id="KW-1185">Reference proteome</keyword>
<evidence type="ECO:0000313" key="11">
    <source>
        <dbReference type="EMBL" id="KAA9131843.1"/>
    </source>
</evidence>